<reference evidence="2" key="1">
    <citation type="submission" date="2016-11" db="UniProtKB">
        <authorList>
            <consortium name="WormBaseParasite"/>
        </authorList>
    </citation>
    <scope>IDENTIFICATION</scope>
</reference>
<name>A0A1I7Z4T6_9BILA</name>
<evidence type="ECO:0000313" key="2">
    <source>
        <dbReference type="WBParaSite" id="L893_g22832.t1"/>
    </source>
</evidence>
<keyword evidence="1" id="KW-1185">Reference proteome</keyword>
<dbReference type="WBParaSite" id="L893_g22832.t1">
    <property type="protein sequence ID" value="L893_g22832.t1"/>
    <property type="gene ID" value="L893_g22832"/>
</dbReference>
<accession>A0A1I7Z4T6</accession>
<proteinExistence type="predicted"/>
<protein>
    <submittedName>
        <fullName evidence="2">Uncharacterized protein</fullName>
    </submittedName>
</protein>
<evidence type="ECO:0000313" key="1">
    <source>
        <dbReference type="Proteomes" id="UP000095287"/>
    </source>
</evidence>
<dbReference type="Proteomes" id="UP000095287">
    <property type="component" value="Unplaced"/>
</dbReference>
<organism evidence="1 2">
    <name type="scientific">Steinernema glaseri</name>
    <dbReference type="NCBI Taxonomy" id="37863"/>
    <lineage>
        <taxon>Eukaryota</taxon>
        <taxon>Metazoa</taxon>
        <taxon>Ecdysozoa</taxon>
        <taxon>Nematoda</taxon>
        <taxon>Chromadorea</taxon>
        <taxon>Rhabditida</taxon>
        <taxon>Tylenchina</taxon>
        <taxon>Panagrolaimomorpha</taxon>
        <taxon>Strongyloidoidea</taxon>
        <taxon>Steinernematidae</taxon>
        <taxon>Steinernema</taxon>
    </lineage>
</organism>
<sequence>MQNTNEPPVFNKSFLVATRINLWTPAPSDLFGYFAGTSFRRGDSMAASEVAFLAPVPNEWIVDLGRQDPREKAPGKGRKNVQLLAISTLQKGMLSLTIIPRSERPPIAYDHTTLNIRELVRSRKSSSVGPGQYLDRRRLGNPSHWNGGIFHKALLPFNVFLFMRTTAFISGPSRNGLLSAMRLFPRVVKTQLYTRKPGWTSAVLRARDIPASRTVSRAPCGMERDVAA</sequence>
<dbReference type="AlphaFoldDB" id="A0A1I7Z4T6"/>